<dbReference type="GO" id="GO:0031625">
    <property type="term" value="F:ubiquitin protein ligase binding"/>
    <property type="evidence" value="ECO:0007669"/>
    <property type="project" value="TreeGrafter"/>
</dbReference>
<dbReference type="EMBL" id="LHPG02000006">
    <property type="protein sequence ID" value="PRW57867.1"/>
    <property type="molecule type" value="Genomic_DNA"/>
</dbReference>
<organism evidence="3 4">
    <name type="scientific">Chlorella sorokiniana</name>
    <name type="common">Freshwater green alga</name>
    <dbReference type="NCBI Taxonomy" id="3076"/>
    <lineage>
        <taxon>Eukaryota</taxon>
        <taxon>Viridiplantae</taxon>
        <taxon>Chlorophyta</taxon>
        <taxon>core chlorophytes</taxon>
        <taxon>Trebouxiophyceae</taxon>
        <taxon>Chlorellales</taxon>
        <taxon>Chlorellaceae</taxon>
        <taxon>Chlorella clade</taxon>
        <taxon>Chlorella</taxon>
    </lineage>
</organism>
<dbReference type="STRING" id="3076.A0A2P6TUX2"/>
<dbReference type="AlphaFoldDB" id="A0A2P6TUX2"/>
<reference evidence="3 4" key="1">
    <citation type="journal article" date="2018" name="Plant J.">
        <title>Genome sequences of Chlorella sorokiniana UTEX 1602 and Micractinium conductrix SAG 241.80: implications to maltose excretion by a green alga.</title>
        <authorList>
            <person name="Arriola M.B."/>
            <person name="Velmurugan N."/>
            <person name="Zhang Y."/>
            <person name="Plunkett M.H."/>
            <person name="Hondzo H."/>
            <person name="Barney B.M."/>
        </authorList>
    </citation>
    <scope>NUCLEOTIDE SEQUENCE [LARGE SCALE GENOMIC DNA]</scope>
    <source>
        <strain evidence="4">UTEX 1602</strain>
    </source>
</reference>
<gene>
    <name evidence="3" type="ORF">C2E21_3498</name>
</gene>
<evidence type="ECO:0000259" key="2">
    <source>
        <dbReference type="PROSITE" id="PS50249"/>
    </source>
</evidence>
<dbReference type="GO" id="GO:0005634">
    <property type="term" value="C:nucleus"/>
    <property type="evidence" value="ECO:0007669"/>
    <property type="project" value="TreeGrafter"/>
</dbReference>
<keyword evidence="4" id="KW-1185">Reference proteome</keyword>
<evidence type="ECO:0000313" key="3">
    <source>
        <dbReference type="EMBL" id="PRW57867.1"/>
    </source>
</evidence>
<dbReference type="InterPro" id="IPR037518">
    <property type="entry name" value="MPN"/>
</dbReference>
<evidence type="ECO:0000313" key="4">
    <source>
        <dbReference type="Proteomes" id="UP000239899"/>
    </source>
</evidence>
<accession>A0A2P6TUX2</accession>
<dbReference type="GO" id="GO:0006511">
    <property type="term" value="P:ubiquitin-dependent protein catabolic process"/>
    <property type="evidence" value="ECO:0007669"/>
    <property type="project" value="InterPro"/>
</dbReference>
<dbReference type="CDD" id="cd08061">
    <property type="entry name" value="MPN_NPL4"/>
    <property type="match status" value="1"/>
</dbReference>
<dbReference type="SUPFAM" id="SSF54236">
    <property type="entry name" value="Ubiquitin-like"/>
    <property type="match status" value="1"/>
</dbReference>
<dbReference type="Gene3D" id="3.10.20.90">
    <property type="entry name" value="Phosphatidylinositol 3-kinase Catalytic Subunit, Chain A, domain 1"/>
    <property type="match status" value="1"/>
</dbReference>
<protein>
    <submittedName>
        <fullName evidence="3">NPL4 1</fullName>
    </submittedName>
</protein>
<dbReference type="InterPro" id="IPR016563">
    <property type="entry name" value="Npl4"/>
</dbReference>
<dbReference type="PANTHER" id="PTHR12710:SF0">
    <property type="entry name" value="NUCLEAR PROTEIN LOCALIZATION PROTEIN 4 HOMOLOG"/>
    <property type="match status" value="1"/>
</dbReference>
<dbReference type="PROSITE" id="PS50249">
    <property type="entry name" value="MPN"/>
    <property type="match status" value="1"/>
</dbReference>
<evidence type="ECO:0000256" key="1">
    <source>
        <dbReference type="ARBA" id="ARBA00011025"/>
    </source>
</evidence>
<proteinExistence type="inferred from homology"/>
<dbReference type="PANTHER" id="PTHR12710">
    <property type="entry name" value="NUCLEAR PROTEIN LOCALIZATION 4"/>
    <property type="match status" value="1"/>
</dbReference>
<dbReference type="GO" id="GO:0043130">
    <property type="term" value="F:ubiquitin binding"/>
    <property type="evidence" value="ECO:0007669"/>
    <property type="project" value="TreeGrafter"/>
</dbReference>
<comment type="similarity">
    <text evidence="1">Belongs to the NPL4 family.</text>
</comment>
<dbReference type="InterPro" id="IPR029071">
    <property type="entry name" value="Ubiquitin-like_domsf"/>
</dbReference>
<dbReference type="Proteomes" id="UP000239899">
    <property type="component" value="Unassembled WGS sequence"/>
</dbReference>
<dbReference type="InterPro" id="IPR007717">
    <property type="entry name" value="NPL4_C"/>
</dbReference>
<feature type="domain" description="MPN" evidence="2">
    <location>
        <begin position="126"/>
        <end position="267"/>
    </location>
</feature>
<sequence length="413" mass="45534">MIVRLRSRDGLERIEVDGNANLAALKLAIQEKLGVPVAEQQLSKNPALLTTKDPSSINDLQADGAGLAQLGVQHGDMVFLLYGFEREVAPVVKKADWEKRPFGAHMDVARMVSLQTRIERQDAPHAASASFDFGAANAFQSYVASALAFSIKRGGILYGTVDEETHEVFVNAIYEPPQSGNADSLQLERGTEEEAAADLIAAHLGWRKVGWIWAQSTKEREFIMSSEEVCQCAAVQDEMGEHAVTAVVATWPGEDGQPEVHFEVFQVSDQCVRLWKEGWFQQQGEPGGTSTLRNPKEPRDQAPVIVAGKDQGELDNDYFLVPVAVKDHEGPLENKFPVENRLLPQGAPELKAHLQQRRAAPYWARLADFHLLLYLARQPNFDEPEVSVLVDAVHNKAAVPEGFQIIIDSMAGL</sequence>
<dbReference type="Gene3D" id="3.40.140.10">
    <property type="entry name" value="Cytidine Deaminase, domain 2"/>
    <property type="match status" value="1"/>
</dbReference>
<dbReference type="Pfam" id="PF05021">
    <property type="entry name" value="NPL4"/>
    <property type="match status" value="1"/>
</dbReference>
<dbReference type="CDD" id="cd17055">
    <property type="entry name" value="Ubl_AtNPL4_like"/>
    <property type="match status" value="1"/>
</dbReference>
<comment type="caution">
    <text evidence="3">The sequence shown here is derived from an EMBL/GenBank/DDBJ whole genome shotgun (WGS) entry which is preliminary data.</text>
</comment>
<dbReference type="OrthoDB" id="10251089at2759"/>
<dbReference type="Pfam" id="PF11543">
    <property type="entry name" value="UN_NPL4"/>
    <property type="match status" value="1"/>
</dbReference>
<dbReference type="InterPro" id="IPR024682">
    <property type="entry name" value="Npl4_Ub-like_dom"/>
</dbReference>
<name>A0A2P6TUX2_CHLSO</name>